<accession>A0AAF1AYS3</accession>
<dbReference type="GO" id="GO:0008017">
    <property type="term" value="F:microtubule binding"/>
    <property type="evidence" value="ECO:0007669"/>
    <property type="project" value="TreeGrafter"/>
</dbReference>
<evidence type="ECO:0000259" key="3">
    <source>
        <dbReference type="PROSITE" id="PS50021"/>
    </source>
</evidence>
<keyword evidence="1" id="KW-0175">Coiled coil</keyword>
<dbReference type="Pfam" id="PF00307">
    <property type="entry name" value="CH"/>
    <property type="match status" value="1"/>
</dbReference>
<feature type="region of interest" description="Disordered" evidence="2">
    <location>
        <begin position="465"/>
        <end position="491"/>
    </location>
</feature>
<dbReference type="EMBL" id="CP093346">
    <property type="protein sequence ID" value="WOG98072.1"/>
    <property type="molecule type" value="Genomic_DNA"/>
</dbReference>
<feature type="domain" description="Calponin-homology (CH)" evidence="3">
    <location>
        <begin position="23"/>
        <end position="147"/>
    </location>
</feature>
<dbReference type="SUPFAM" id="SSF47576">
    <property type="entry name" value="Calponin-homology domain, CH-domain"/>
    <property type="match status" value="1"/>
</dbReference>
<dbReference type="GO" id="GO:0015630">
    <property type="term" value="C:microtubule cytoskeleton"/>
    <property type="evidence" value="ECO:0007669"/>
    <property type="project" value="TreeGrafter"/>
</dbReference>
<dbReference type="KEGG" id="dcr:108216712"/>
<dbReference type="Gene3D" id="1.10.418.10">
    <property type="entry name" value="Calponin-like domain"/>
    <property type="match status" value="1"/>
</dbReference>
<reference evidence="4" key="2">
    <citation type="submission" date="2022-03" db="EMBL/GenBank/DDBJ databases">
        <title>Draft title - Genomic analysis of global carrot germplasm unveils the trajectory of domestication and the origin of high carotenoid orange carrot.</title>
        <authorList>
            <person name="Iorizzo M."/>
            <person name="Ellison S."/>
            <person name="Senalik D."/>
            <person name="Macko-Podgorni A."/>
            <person name="Grzebelus D."/>
            <person name="Bostan H."/>
            <person name="Rolling W."/>
            <person name="Curaba J."/>
            <person name="Simon P."/>
        </authorList>
    </citation>
    <scope>NUCLEOTIDE SEQUENCE</scope>
    <source>
        <tissue evidence="4">Leaf</tissue>
    </source>
</reference>
<feature type="region of interest" description="Disordered" evidence="2">
    <location>
        <begin position="594"/>
        <end position="615"/>
    </location>
</feature>
<organism evidence="4 5">
    <name type="scientific">Daucus carota subsp. sativus</name>
    <name type="common">Carrot</name>
    <dbReference type="NCBI Taxonomy" id="79200"/>
    <lineage>
        <taxon>Eukaryota</taxon>
        <taxon>Viridiplantae</taxon>
        <taxon>Streptophyta</taxon>
        <taxon>Embryophyta</taxon>
        <taxon>Tracheophyta</taxon>
        <taxon>Spermatophyta</taxon>
        <taxon>Magnoliopsida</taxon>
        <taxon>eudicotyledons</taxon>
        <taxon>Gunneridae</taxon>
        <taxon>Pentapetalae</taxon>
        <taxon>asterids</taxon>
        <taxon>campanulids</taxon>
        <taxon>Apiales</taxon>
        <taxon>Apiaceae</taxon>
        <taxon>Apioideae</taxon>
        <taxon>Scandiceae</taxon>
        <taxon>Daucinae</taxon>
        <taxon>Daucus</taxon>
        <taxon>Daucus sect. Daucus</taxon>
    </lineage>
</organism>
<dbReference type="CDD" id="cd21203">
    <property type="entry name" value="CH_AtKIN14-like"/>
    <property type="match status" value="1"/>
</dbReference>
<dbReference type="PANTHER" id="PTHR47972:SF4">
    <property type="entry name" value="KINESIN-LIKE PROTEIN KIN-14L"/>
    <property type="match status" value="1"/>
</dbReference>
<dbReference type="FunFam" id="1.10.418.10:FF:000073">
    <property type="entry name" value="Kinesin-like protein KIN-14L"/>
    <property type="match status" value="1"/>
</dbReference>
<name>A0AAF1AYS3_DAUCS</name>
<evidence type="ECO:0000256" key="2">
    <source>
        <dbReference type="SAM" id="MobiDB-lite"/>
    </source>
</evidence>
<evidence type="ECO:0000313" key="5">
    <source>
        <dbReference type="Proteomes" id="UP000077755"/>
    </source>
</evidence>
<dbReference type="Proteomes" id="UP000077755">
    <property type="component" value="Chromosome 4"/>
</dbReference>
<sequence length="791" mass="87801">MEICVKKTLHELNLAGRKAEEAALRRYQAKEWLESLVGPLGISKQPSEREFISCLRSGLVLCNAINKIQPGSVQKVVENHLPSESQKWDSQPLPAYQYFENVRNFLVAAEKLKLTTFEAPVLERDNLEAGSSAKVVDCILELKVFHERKQRGGEYVSLKPQRSPFVTHYVGKIHSHVLEETSTDPHRRLDMNASCNRKTFAESGTQELEDLLVAALAECMVDKKENIDANLLASFRSGNQSAINLLRQTMSSCLEGQVQNMLTEVKPALVDCSAEECNSITHSKRTTLTENSSVLGNRKCCRACSNKGYCNHHMIFKMQENELSEIKSLLSRTKKEFEGLQSQLQTDMKQLETHVQDMSAAALRYHKVVKENINLHNKVQDLKGLEKTLAVADVSAEETELRKELESLKKALSKRNRQSSVVNILKENRSPSDKPKLITNQTPLRPRRLSIETSNTIRREKALANRTKETSPLLPGASAEITPPPRGLKVENRYTPTIKKSPRARRLSIGTSSVVKLEKAKETGPKGTNYVLEKGQANAERTPPRPRRLSVENCSTTKKGKTAYLEDKKVLKTPSMQSRTRRLSLEGPRYVNKDSANLERTGAPQAASKPKVFPSHVDSTLDVSRQMAPRSTVNAVYNNQVARGGSEIKVPSLQLPKTPEPTVFAKGDLVTPLESQTTSTTAIANGKASHIRKSLRAIGRLINGSEKRNQHKQKETPLIKADGSLNIKSPTSGNARTLRRRSLSGTQCPNMSSTTSVGVNLNGFTVIPTGSSRAISPPPVRASTKSPKRWL</sequence>
<feature type="coiled-coil region" evidence="1">
    <location>
        <begin position="316"/>
        <end position="343"/>
    </location>
</feature>
<feature type="region of interest" description="Disordered" evidence="2">
    <location>
        <begin position="769"/>
        <end position="791"/>
    </location>
</feature>
<reference evidence="4" key="1">
    <citation type="journal article" date="2016" name="Nat. Genet.">
        <title>A high-quality carrot genome assembly provides new insights into carotenoid accumulation and asterid genome evolution.</title>
        <authorList>
            <person name="Iorizzo M."/>
            <person name="Ellison S."/>
            <person name="Senalik D."/>
            <person name="Zeng P."/>
            <person name="Satapoomin P."/>
            <person name="Huang J."/>
            <person name="Bowman M."/>
            <person name="Iovene M."/>
            <person name="Sanseverino W."/>
            <person name="Cavagnaro P."/>
            <person name="Yildiz M."/>
            <person name="Macko-Podgorni A."/>
            <person name="Moranska E."/>
            <person name="Grzebelus E."/>
            <person name="Grzebelus D."/>
            <person name="Ashrafi H."/>
            <person name="Zheng Z."/>
            <person name="Cheng S."/>
            <person name="Spooner D."/>
            <person name="Van Deynze A."/>
            <person name="Simon P."/>
        </authorList>
    </citation>
    <scope>NUCLEOTIDE SEQUENCE</scope>
    <source>
        <tissue evidence="4">Leaf</tissue>
    </source>
</reference>
<gene>
    <name evidence="4" type="ORF">DCAR_0417413</name>
</gene>
<evidence type="ECO:0000256" key="1">
    <source>
        <dbReference type="SAM" id="Coils"/>
    </source>
</evidence>
<proteinExistence type="predicted"/>
<dbReference type="AlphaFoldDB" id="A0AAF1AYS3"/>
<protein>
    <recommendedName>
        <fullName evidence="3">Calponin-homology (CH) domain-containing protein</fullName>
    </recommendedName>
</protein>
<feature type="compositionally biased region" description="Polar residues" evidence="2">
    <location>
        <begin position="743"/>
        <end position="755"/>
    </location>
</feature>
<keyword evidence="5" id="KW-1185">Reference proteome</keyword>
<dbReference type="InterPro" id="IPR001715">
    <property type="entry name" value="CH_dom"/>
</dbReference>
<dbReference type="GO" id="GO:0007018">
    <property type="term" value="P:microtubule-based movement"/>
    <property type="evidence" value="ECO:0007669"/>
    <property type="project" value="InterPro"/>
</dbReference>
<dbReference type="PANTHER" id="PTHR47972">
    <property type="entry name" value="KINESIN-LIKE PROTEIN KLP-3"/>
    <property type="match status" value="1"/>
</dbReference>
<feature type="coiled-coil region" evidence="1">
    <location>
        <begin position="391"/>
        <end position="418"/>
    </location>
</feature>
<feature type="region of interest" description="Disordered" evidence="2">
    <location>
        <begin position="729"/>
        <end position="755"/>
    </location>
</feature>
<dbReference type="SMART" id="SM00033">
    <property type="entry name" value="CH"/>
    <property type="match status" value="1"/>
</dbReference>
<dbReference type="InterPro" id="IPR027640">
    <property type="entry name" value="Kinesin-like_fam"/>
</dbReference>
<feature type="region of interest" description="Disordered" evidence="2">
    <location>
        <begin position="536"/>
        <end position="555"/>
    </location>
</feature>
<dbReference type="GO" id="GO:0003777">
    <property type="term" value="F:microtubule motor activity"/>
    <property type="evidence" value="ECO:0007669"/>
    <property type="project" value="InterPro"/>
</dbReference>
<dbReference type="InterPro" id="IPR036872">
    <property type="entry name" value="CH_dom_sf"/>
</dbReference>
<dbReference type="PROSITE" id="PS50021">
    <property type="entry name" value="CH"/>
    <property type="match status" value="1"/>
</dbReference>
<evidence type="ECO:0000313" key="4">
    <source>
        <dbReference type="EMBL" id="WOG98072.1"/>
    </source>
</evidence>